<dbReference type="SMART" id="SM00595">
    <property type="entry name" value="MADF"/>
    <property type="match status" value="1"/>
</dbReference>
<dbReference type="PANTHER" id="PTHR21505">
    <property type="entry name" value="MADF DOMAIN-CONTAINING PROTEIN-RELATED"/>
    <property type="match status" value="1"/>
</dbReference>
<reference evidence="4" key="1">
    <citation type="submission" date="2023-01" db="EMBL/GenBank/DDBJ databases">
        <title>Key to firefly adult light organ development and bioluminescence: homeobox transcription factors regulate luciferase expression and transportation to peroxisome.</title>
        <authorList>
            <person name="Fu X."/>
        </authorList>
    </citation>
    <scope>NUCLEOTIDE SEQUENCE [LARGE SCALE GENOMIC DNA]</scope>
</reference>
<dbReference type="InterPro" id="IPR006578">
    <property type="entry name" value="MADF-dom"/>
</dbReference>
<feature type="compositionally biased region" description="Basic and acidic residues" evidence="1">
    <location>
        <begin position="291"/>
        <end position="306"/>
    </location>
</feature>
<gene>
    <name evidence="3" type="ORF">RN001_000342</name>
</gene>
<dbReference type="Proteomes" id="UP001353858">
    <property type="component" value="Unassembled WGS sequence"/>
</dbReference>
<dbReference type="PROSITE" id="PS51029">
    <property type="entry name" value="MADF"/>
    <property type="match status" value="1"/>
</dbReference>
<dbReference type="PANTHER" id="PTHR21505:SF15">
    <property type="entry name" value="RE18252P"/>
    <property type="match status" value="1"/>
</dbReference>
<dbReference type="AlphaFoldDB" id="A0AAN7SC62"/>
<evidence type="ECO:0000313" key="4">
    <source>
        <dbReference type="Proteomes" id="UP001353858"/>
    </source>
</evidence>
<organism evidence="3 4">
    <name type="scientific">Aquatica leii</name>
    <dbReference type="NCBI Taxonomy" id="1421715"/>
    <lineage>
        <taxon>Eukaryota</taxon>
        <taxon>Metazoa</taxon>
        <taxon>Ecdysozoa</taxon>
        <taxon>Arthropoda</taxon>
        <taxon>Hexapoda</taxon>
        <taxon>Insecta</taxon>
        <taxon>Pterygota</taxon>
        <taxon>Neoptera</taxon>
        <taxon>Endopterygota</taxon>
        <taxon>Coleoptera</taxon>
        <taxon>Polyphaga</taxon>
        <taxon>Elateriformia</taxon>
        <taxon>Elateroidea</taxon>
        <taxon>Lampyridae</taxon>
        <taxon>Luciolinae</taxon>
        <taxon>Aquatica</taxon>
    </lineage>
</organism>
<evidence type="ECO:0000256" key="1">
    <source>
        <dbReference type="SAM" id="MobiDB-lite"/>
    </source>
</evidence>
<keyword evidence="4" id="KW-1185">Reference proteome</keyword>
<comment type="caution">
    <text evidence="3">The sequence shown here is derived from an EMBL/GenBank/DDBJ whole genome shotgun (WGS) entry which is preliminary data.</text>
</comment>
<feature type="domain" description="MADF" evidence="2">
    <location>
        <begin position="10"/>
        <end position="103"/>
    </location>
</feature>
<name>A0AAN7SC62_9COLE</name>
<evidence type="ECO:0000259" key="2">
    <source>
        <dbReference type="PROSITE" id="PS51029"/>
    </source>
</evidence>
<feature type="region of interest" description="Disordered" evidence="1">
    <location>
        <begin position="103"/>
        <end position="136"/>
    </location>
</feature>
<evidence type="ECO:0000313" key="3">
    <source>
        <dbReference type="EMBL" id="KAK4884071.1"/>
    </source>
</evidence>
<proteinExistence type="predicted"/>
<dbReference type="Pfam" id="PF10545">
    <property type="entry name" value="MADF_DNA_bdg"/>
    <property type="match status" value="1"/>
</dbReference>
<feature type="region of interest" description="Disordered" evidence="1">
    <location>
        <begin position="282"/>
        <end position="309"/>
    </location>
</feature>
<accession>A0AAN7SC62</accession>
<protein>
    <recommendedName>
        <fullName evidence="2">MADF domain-containing protein</fullName>
    </recommendedName>
</protein>
<dbReference type="EMBL" id="JARPUR010000001">
    <property type="protein sequence ID" value="KAK4884071.1"/>
    <property type="molecule type" value="Genomic_DNA"/>
</dbReference>
<sequence length="323" mass="36659">MEWNDINVLRLIELYRERKILWNCKLKEYKNKNKRHDGLLEIAVSFGVSKEEVDKIIRYLLSHFAREVKKENDTNKNGNRSDERYKSKWFAFKNLLFLRDRNKPKGSTDTEDNGTVDIENKEATEELREDQVGTNRPAILTQGAQVGTNARSLLKAHTSSGRQQIIPVVNEAINLMKSIQSRKMQDQDEFSAFGEQLAMKMRKLSSPHAVQNAINSILFEAEMGRFDNPPPPLFHHNPTAIYNTNLPLNIPPQFPLYCSPSPLIPASTNCLGGTTYVYSTSPSVQSEQSYGDERPSSSHSQHREVEVGSGADIDYEAILCSLD</sequence>
<feature type="compositionally biased region" description="Basic and acidic residues" evidence="1">
    <location>
        <begin position="118"/>
        <end position="131"/>
    </location>
</feature>